<evidence type="ECO:0000313" key="10">
    <source>
        <dbReference type="Proteomes" id="UP000632222"/>
    </source>
</evidence>
<evidence type="ECO:0000256" key="6">
    <source>
        <dbReference type="RuleBase" id="RU004057"/>
    </source>
</evidence>
<keyword evidence="10" id="KW-1185">Reference proteome</keyword>
<accession>A0ABQ2CW62</accession>
<dbReference type="PANTHER" id="PTHR30625">
    <property type="entry name" value="PROTEIN TOLQ"/>
    <property type="match status" value="1"/>
</dbReference>
<comment type="similarity">
    <text evidence="6">Belongs to the exbB/tolQ family.</text>
</comment>
<dbReference type="EMBL" id="BMOD01000003">
    <property type="protein sequence ID" value="GGJ26781.1"/>
    <property type="molecule type" value="Genomic_DNA"/>
</dbReference>
<evidence type="ECO:0000259" key="8">
    <source>
        <dbReference type="Pfam" id="PF01618"/>
    </source>
</evidence>
<sequence>MPLLDMLTAAGPLLWILVLLSFYVVYQIFYRLQVLSKLDPNVKLLQTQVHSALMQNNLAGAIELASQAQQPSGNVMRAGLERLPAGRDASLAAMQNATLLEEDQVYQGINTLGVIAQIAPLLGLLGTVIGMVRSFMVFSQTTAPTPTQLSTGISEALINTAGGLIVAIVAYVGRQMLRNRADTVMLQVDRSREALNSWLEEFRLRQKGVLTGVPLGTYESERKPAKPKVSQA</sequence>
<keyword evidence="6" id="KW-0813">Transport</keyword>
<comment type="subcellular location">
    <subcellularLocation>
        <location evidence="1">Cell membrane</location>
        <topology evidence="1">Multi-pass membrane protein</topology>
    </subcellularLocation>
    <subcellularLocation>
        <location evidence="6">Membrane</location>
        <topology evidence="6">Multi-pass membrane protein</topology>
    </subcellularLocation>
</comment>
<evidence type="ECO:0000256" key="1">
    <source>
        <dbReference type="ARBA" id="ARBA00004651"/>
    </source>
</evidence>
<protein>
    <submittedName>
        <fullName evidence="9">Biopolymer transporter</fullName>
    </submittedName>
</protein>
<dbReference type="Proteomes" id="UP000632222">
    <property type="component" value="Unassembled WGS sequence"/>
</dbReference>
<keyword evidence="6" id="KW-0653">Protein transport</keyword>
<gene>
    <name evidence="9" type="ORF">GCM10008938_11140</name>
</gene>
<organism evidence="9 10">
    <name type="scientific">Deinococcus roseus</name>
    <dbReference type="NCBI Taxonomy" id="392414"/>
    <lineage>
        <taxon>Bacteria</taxon>
        <taxon>Thermotogati</taxon>
        <taxon>Deinococcota</taxon>
        <taxon>Deinococci</taxon>
        <taxon>Deinococcales</taxon>
        <taxon>Deinococcaceae</taxon>
        <taxon>Deinococcus</taxon>
    </lineage>
</organism>
<evidence type="ECO:0000256" key="7">
    <source>
        <dbReference type="SAM" id="Phobius"/>
    </source>
</evidence>
<dbReference type="Pfam" id="PF01618">
    <property type="entry name" value="MotA_ExbB"/>
    <property type="match status" value="1"/>
</dbReference>
<dbReference type="InterPro" id="IPR050790">
    <property type="entry name" value="ExbB/TolQ_transport"/>
</dbReference>
<evidence type="ECO:0000256" key="4">
    <source>
        <dbReference type="ARBA" id="ARBA00022989"/>
    </source>
</evidence>
<feature type="domain" description="MotA/TolQ/ExbB proton channel" evidence="8">
    <location>
        <begin position="68"/>
        <end position="188"/>
    </location>
</feature>
<evidence type="ECO:0000256" key="5">
    <source>
        <dbReference type="ARBA" id="ARBA00023136"/>
    </source>
</evidence>
<feature type="transmembrane region" description="Helical" evidence="7">
    <location>
        <begin position="114"/>
        <end position="136"/>
    </location>
</feature>
<keyword evidence="4 7" id="KW-1133">Transmembrane helix</keyword>
<reference evidence="10" key="1">
    <citation type="journal article" date="2019" name="Int. J. Syst. Evol. Microbiol.">
        <title>The Global Catalogue of Microorganisms (GCM) 10K type strain sequencing project: providing services to taxonomists for standard genome sequencing and annotation.</title>
        <authorList>
            <consortium name="The Broad Institute Genomics Platform"/>
            <consortium name="The Broad Institute Genome Sequencing Center for Infectious Disease"/>
            <person name="Wu L."/>
            <person name="Ma J."/>
        </authorList>
    </citation>
    <scope>NUCLEOTIDE SEQUENCE [LARGE SCALE GENOMIC DNA]</scope>
    <source>
        <strain evidence="10">JCM 14370</strain>
    </source>
</reference>
<evidence type="ECO:0000256" key="3">
    <source>
        <dbReference type="ARBA" id="ARBA00022692"/>
    </source>
</evidence>
<name>A0ABQ2CW62_9DEIO</name>
<comment type="caution">
    <text evidence="9">The sequence shown here is derived from an EMBL/GenBank/DDBJ whole genome shotgun (WGS) entry which is preliminary data.</text>
</comment>
<evidence type="ECO:0000256" key="2">
    <source>
        <dbReference type="ARBA" id="ARBA00022475"/>
    </source>
</evidence>
<proteinExistence type="inferred from homology"/>
<keyword evidence="3 7" id="KW-0812">Transmembrane</keyword>
<keyword evidence="5 7" id="KW-0472">Membrane</keyword>
<feature type="transmembrane region" description="Helical" evidence="7">
    <location>
        <begin position="12"/>
        <end position="30"/>
    </location>
</feature>
<dbReference type="RefSeq" id="WP_189001159.1">
    <property type="nucleotide sequence ID" value="NZ_BMOD01000003.1"/>
</dbReference>
<evidence type="ECO:0000313" key="9">
    <source>
        <dbReference type="EMBL" id="GGJ26781.1"/>
    </source>
</evidence>
<dbReference type="PANTHER" id="PTHR30625:SF17">
    <property type="entry name" value="TOLQ-RELATED"/>
    <property type="match status" value="1"/>
</dbReference>
<dbReference type="InterPro" id="IPR002898">
    <property type="entry name" value="MotA_ExbB_proton_chnl"/>
</dbReference>
<feature type="transmembrane region" description="Helical" evidence="7">
    <location>
        <begin position="156"/>
        <end position="173"/>
    </location>
</feature>
<keyword evidence="2" id="KW-1003">Cell membrane</keyword>